<keyword evidence="1" id="KW-0732">Signal</keyword>
<feature type="signal peptide" evidence="1">
    <location>
        <begin position="1"/>
        <end position="25"/>
    </location>
</feature>
<dbReference type="PROSITE" id="PS51257">
    <property type="entry name" value="PROKAR_LIPOPROTEIN"/>
    <property type="match status" value="1"/>
</dbReference>
<name>A0ABS6G1Y3_9FIRM</name>
<dbReference type="InterPro" id="IPR027020">
    <property type="entry name" value="YnjB"/>
</dbReference>
<evidence type="ECO:0000256" key="1">
    <source>
        <dbReference type="SAM" id="SignalP"/>
    </source>
</evidence>
<sequence length="422" mass="47353">MNLKRLALLLTIVMALFLITGCSGEKGTTDIPINNDENITSEEFDPNTDFDKILEEAKGSTVNFYGWGGDEDRNRWLNQTVAPVLKEKYDITLEVVGMDIDNILAKLAGEKQAGLKEGTIDMIWINGENFYSAKENDLLFGSFAEQLPNFEKYIDGDDVEVKYDFGFPIEGYEAPYGKAQMVFINDSAITEETPRNAEEFMEYAKKYEGRITYPALPDFTGSAFVRTLIYDIVGHEQFLDMEANKEVVKEAIEPALEYLRELNKYLWNQGKTFPATSGEVDNMFEDGELVMTMSYGSYSAAVGIEKGIYNDTVQTFLFDKGTVGNTNYIAIANNSPNKAAAMVAINEIISAEIQATQFKELRSLPVVSYDKLTDEEKARFDNIDIGKGALPQDELLSKRLPEMPANIVPIIEQLWLEEVVGK</sequence>
<evidence type="ECO:0000313" key="2">
    <source>
        <dbReference type="EMBL" id="MBU5675737.1"/>
    </source>
</evidence>
<dbReference type="PIRSF" id="PIRSF029172">
    <property type="entry name" value="UCP029172_ABC_sbc_YnjB"/>
    <property type="match status" value="1"/>
</dbReference>
<proteinExistence type="predicted"/>
<feature type="chain" id="PRO_5046510841" evidence="1">
    <location>
        <begin position="26"/>
        <end position="422"/>
    </location>
</feature>
<reference evidence="2 3" key="1">
    <citation type="submission" date="2021-06" db="EMBL/GenBank/DDBJ databases">
        <authorList>
            <person name="Sun Q."/>
            <person name="Li D."/>
        </authorList>
    </citation>
    <scope>NUCLEOTIDE SEQUENCE [LARGE SCALE GENOMIC DNA]</scope>
    <source>
        <strain evidence="2 3">MSJ-5</strain>
    </source>
</reference>
<evidence type="ECO:0000313" key="3">
    <source>
        <dbReference type="Proteomes" id="UP000779508"/>
    </source>
</evidence>
<accession>A0ABS6G1Y3</accession>
<organism evidence="2 3">
    <name type="scientific">Alkaliphilus flagellatus</name>
    <dbReference type="NCBI Taxonomy" id="2841507"/>
    <lineage>
        <taxon>Bacteria</taxon>
        <taxon>Bacillati</taxon>
        <taxon>Bacillota</taxon>
        <taxon>Clostridia</taxon>
        <taxon>Peptostreptococcales</taxon>
        <taxon>Natronincolaceae</taxon>
        <taxon>Alkaliphilus</taxon>
    </lineage>
</organism>
<dbReference type="Proteomes" id="UP000779508">
    <property type="component" value="Unassembled WGS sequence"/>
</dbReference>
<gene>
    <name evidence="2" type="ORF">KQI88_04850</name>
</gene>
<comment type="caution">
    <text evidence="2">The sequence shown here is derived from an EMBL/GenBank/DDBJ whole genome shotgun (WGS) entry which is preliminary data.</text>
</comment>
<dbReference type="EMBL" id="JAHLQK010000001">
    <property type="protein sequence ID" value="MBU5675737.1"/>
    <property type="molecule type" value="Genomic_DNA"/>
</dbReference>
<dbReference type="InterPro" id="IPR006059">
    <property type="entry name" value="SBP"/>
</dbReference>
<dbReference type="PANTHER" id="PTHR42779">
    <property type="entry name" value="PROTEIN YNJB"/>
    <property type="match status" value="1"/>
</dbReference>
<dbReference type="PANTHER" id="PTHR42779:SF1">
    <property type="entry name" value="PROTEIN YNJB"/>
    <property type="match status" value="1"/>
</dbReference>
<keyword evidence="3" id="KW-1185">Reference proteome</keyword>
<dbReference type="Pfam" id="PF13416">
    <property type="entry name" value="SBP_bac_8"/>
    <property type="match status" value="1"/>
</dbReference>
<dbReference type="NCBIfam" id="NF008633">
    <property type="entry name" value="PRK11622.1"/>
    <property type="match status" value="1"/>
</dbReference>
<protein>
    <submittedName>
        <fullName evidence="2">ABC transporter substrate-binding protein</fullName>
    </submittedName>
</protein>